<name>A0ABQ5QAU5_9BACT</name>
<organism evidence="4 5">
    <name type="scientific">Geothrix limicola</name>
    <dbReference type="NCBI Taxonomy" id="2927978"/>
    <lineage>
        <taxon>Bacteria</taxon>
        <taxon>Pseudomonadati</taxon>
        <taxon>Acidobacteriota</taxon>
        <taxon>Holophagae</taxon>
        <taxon>Holophagales</taxon>
        <taxon>Holophagaceae</taxon>
        <taxon>Geothrix</taxon>
    </lineage>
</organism>
<reference evidence="4 5" key="1">
    <citation type="journal article" date="2023" name="Antonie Van Leeuwenhoek">
        <title>Mesoterricola silvestris gen. nov., sp. nov., Mesoterricola sediminis sp. nov., Geothrix oryzae sp. nov., Geothrix edaphica sp. nov., Geothrix rubra sp. nov., and Geothrix limicola sp. nov., six novel members of Acidobacteriota isolated from soils.</title>
        <authorList>
            <person name="Itoh H."/>
            <person name="Sugisawa Y."/>
            <person name="Mise K."/>
            <person name="Xu Z."/>
            <person name="Kuniyasu M."/>
            <person name="Ushijima N."/>
            <person name="Kawano K."/>
            <person name="Kobayashi E."/>
            <person name="Shiratori Y."/>
            <person name="Masuda Y."/>
            <person name="Senoo K."/>
        </authorList>
    </citation>
    <scope>NUCLEOTIDE SEQUENCE [LARGE SCALE GENOMIC DNA]</scope>
    <source>
        <strain evidence="4 5">Red804</strain>
    </source>
</reference>
<accession>A0ABQ5QAU5</accession>
<dbReference type="SUPFAM" id="SSF48452">
    <property type="entry name" value="TPR-like"/>
    <property type="match status" value="1"/>
</dbReference>
<feature type="repeat" description="TPR" evidence="3">
    <location>
        <begin position="60"/>
        <end position="93"/>
    </location>
</feature>
<comment type="caution">
    <text evidence="4">The sequence shown here is derived from an EMBL/GenBank/DDBJ whole genome shotgun (WGS) entry which is preliminary data.</text>
</comment>
<dbReference type="Gene3D" id="1.25.40.10">
    <property type="entry name" value="Tetratricopeptide repeat domain"/>
    <property type="match status" value="1"/>
</dbReference>
<evidence type="ECO:0000313" key="5">
    <source>
        <dbReference type="Proteomes" id="UP001165069"/>
    </source>
</evidence>
<feature type="repeat" description="TPR" evidence="3">
    <location>
        <begin position="128"/>
        <end position="161"/>
    </location>
</feature>
<keyword evidence="5" id="KW-1185">Reference proteome</keyword>
<dbReference type="Proteomes" id="UP001165069">
    <property type="component" value="Unassembled WGS sequence"/>
</dbReference>
<evidence type="ECO:0000256" key="1">
    <source>
        <dbReference type="ARBA" id="ARBA00022737"/>
    </source>
</evidence>
<feature type="repeat" description="TPR" evidence="3">
    <location>
        <begin position="26"/>
        <end position="59"/>
    </location>
</feature>
<sequence>MAFFLVVSAGCVHRPAESPEVRQQRYEVCLAQGRAFLAEADYGQAVQSFEAAVRWVPDSSQGQALLGFAYLKIRRVDLAERALLKAVALDPGNVPALCNLGVVSVKNQKFEEARVRLERAVALDPAFAVAQFNLGNLLMHMGDFAKARQTLARAFELDPSLAASAPSSTVGFQGDAHPLQTCLGFVRVYALTGNVEETVRFMEEARRLGFRDWRPLLAEADFDKVRDHPEVQAFLL</sequence>
<dbReference type="SMART" id="SM00028">
    <property type="entry name" value="TPR"/>
    <property type="match status" value="4"/>
</dbReference>
<dbReference type="PANTHER" id="PTHR44227:SF3">
    <property type="entry name" value="PROTEIN O-MANNOSYL-TRANSFERASE TMTC4"/>
    <property type="match status" value="1"/>
</dbReference>
<gene>
    <name evidence="4" type="ORF">GETHLI_04490</name>
</gene>
<evidence type="ECO:0000313" key="4">
    <source>
        <dbReference type="EMBL" id="GLH71947.1"/>
    </source>
</evidence>
<protein>
    <recommendedName>
        <fullName evidence="6">Tetratricopeptide repeat protein</fullName>
    </recommendedName>
</protein>
<dbReference type="Pfam" id="PF13432">
    <property type="entry name" value="TPR_16"/>
    <property type="match status" value="1"/>
</dbReference>
<dbReference type="InterPro" id="IPR052346">
    <property type="entry name" value="O-mannosyl-transferase_TMTC"/>
</dbReference>
<dbReference type="InterPro" id="IPR011990">
    <property type="entry name" value="TPR-like_helical_dom_sf"/>
</dbReference>
<dbReference type="Pfam" id="PF14559">
    <property type="entry name" value="TPR_19"/>
    <property type="match status" value="1"/>
</dbReference>
<dbReference type="PANTHER" id="PTHR44227">
    <property type="match status" value="1"/>
</dbReference>
<dbReference type="PROSITE" id="PS50005">
    <property type="entry name" value="TPR"/>
    <property type="match status" value="4"/>
</dbReference>
<evidence type="ECO:0008006" key="6">
    <source>
        <dbReference type="Google" id="ProtNLM"/>
    </source>
</evidence>
<feature type="repeat" description="TPR" evidence="3">
    <location>
        <begin position="94"/>
        <end position="127"/>
    </location>
</feature>
<dbReference type="EMBL" id="BSDE01000001">
    <property type="protein sequence ID" value="GLH71947.1"/>
    <property type="molecule type" value="Genomic_DNA"/>
</dbReference>
<evidence type="ECO:0000256" key="2">
    <source>
        <dbReference type="ARBA" id="ARBA00022803"/>
    </source>
</evidence>
<dbReference type="RefSeq" id="WP_285569722.1">
    <property type="nucleotide sequence ID" value="NZ_BSDE01000001.1"/>
</dbReference>
<keyword evidence="1" id="KW-0677">Repeat</keyword>
<dbReference type="PROSITE" id="PS50293">
    <property type="entry name" value="TPR_REGION"/>
    <property type="match status" value="1"/>
</dbReference>
<evidence type="ECO:0000256" key="3">
    <source>
        <dbReference type="PROSITE-ProRule" id="PRU00339"/>
    </source>
</evidence>
<keyword evidence="2 3" id="KW-0802">TPR repeat</keyword>
<proteinExistence type="predicted"/>
<dbReference type="InterPro" id="IPR019734">
    <property type="entry name" value="TPR_rpt"/>
</dbReference>